<feature type="domain" description="AraC effector-binding" evidence="1">
    <location>
        <begin position="1"/>
        <end position="151"/>
    </location>
</feature>
<organism evidence="2 3">
    <name type="scientific">Clostridium thailandense</name>
    <dbReference type="NCBI Taxonomy" id="2794346"/>
    <lineage>
        <taxon>Bacteria</taxon>
        <taxon>Bacillati</taxon>
        <taxon>Bacillota</taxon>
        <taxon>Clostridia</taxon>
        <taxon>Eubacteriales</taxon>
        <taxon>Clostridiaceae</taxon>
        <taxon>Clostridium</taxon>
    </lineage>
</organism>
<keyword evidence="3" id="KW-1185">Reference proteome</keyword>
<dbReference type="PANTHER" id="PTHR40055">
    <property type="entry name" value="TRANSCRIPTIONAL REGULATOR YGIV-RELATED"/>
    <property type="match status" value="1"/>
</dbReference>
<dbReference type="EMBL" id="JAEEGC010000034">
    <property type="protein sequence ID" value="MBV7272821.1"/>
    <property type="molecule type" value="Genomic_DNA"/>
</dbReference>
<evidence type="ECO:0000259" key="1">
    <source>
        <dbReference type="SMART" id="SM00871"/>
    </source>
</evidence>
<reference evidence="2" key="1">
    <citation type="submission" date="2020-12" db="EMBL/GenBank/DDBJ databases">
        <title>Clostridium thailandense sp. nov., a novel acetogenic bacterium isolated from peat land soil in Thailand.</title>
        <authorList>
            <person name="Chaikitkaew S."/>
            <person name="Birkeland N.K."/>
        </authorList>
    </citation>
    <scope>NUCLEOTIDE SEQUENCE</scope>
    <source>
        <strain evidence="2">PL3</strain>
    </source>
</reference>
<comment type="caution">
    <text evidence="2">The sequence shown here is derived from an EMBL/GenBank/DDBJ whole genome shotgun (WGS) entry which is preliminary data.</text>
</comment>
<accession>A0A949TVW3</accession>
<dbReference type="InterPro" id="IPR029442">
    <property type="entry name" value="GyrI-like"/>
</dbReference>
<dbReference type="Pfam" id="PF06445">
    <property type="entry name" value="GyrI-like"/>
    <property type="match status" value="1"/>
</dbReference>
<evidence type="ECO:0000313" key="3">
    <source>
        <dbReference type="Proteomes" id="UP000694308"/>
    </source>
</evidence>
<dbReference type="RefSeq" id="WP_218319856.1">
    <property type="nucleotide sequence ID" value="NZ_JAEEGC010000034.1"/>
</dbReference>
<dbReference type="PANTHER" id="PTHR40055:SF1">
    <property type="entry name" value="TRANSCRIPTIONAL REGULATOR YGIV-RELATED"/>
    <property type="match status" value="1"/>
</dbReference>
<dbReference type="Proteomes" id="UP000694308">
    <property type="component" value="Unassembled WGS sequence"/>
</dbReference>
<dbReference type="InterPro" id="IPR050908">
    <property type="entry name" value="SmbC-like"/>
</dbReference>
<dbReference type="SMART" id="SM00871">
    <property type="entry name" value="AraC_E_bind"/>
    <property type="match status" value="1"/>
</dbReference>
<dbReference type="InterPro" id="IPR010499">
    <property type="entry name" value="AraC_E-bd"/>
</dbReference>
<sequence length="151" mass="17807">MDINIEMISSYKIAYIRKTGPYGSENVQIMEQLKSWAREKKILNESSIILGIVQDNPQLTEPKDCRYDTCLVVSNEFKVDNKYINFGKTMGGKYCVFKIRHTVDAVQKAWMEIFPELSRMNYEFDDRRPIIERYAMEMINNHYCEICVPIL</sequence>
<gene>
    <name evidence="2" type="ORF">I6U48_07830</name>
</gene>
<protein>
    <submittedName>
        <fullName evidence="2">GyrI-like domain-containing protein</fullName>
    </submittedName>
</protein>
<dbReference type="AlphaFoldDB" id="A0A949TVW3"/>
<proteinExistence type="predicted"/>
<name>A0A949TVW3_9CLOT</name>
<evidence type="ECO:0000313" key="2">
    <source>
        <dbReference type="EMBL" id="MBV7272821.1"/>
    </source>
</evidence>